<feature type="transmembrane region" description="Helical" evidence="1">
    <location>
        <begin position="26"/>
        <end position="48"/>
    </location>
</feature>
<proteinExistence type="predicted"/>
<dbReference type="Gene3D" id="3.30.43.10">
    <property type="entry name" value="Uridine Diphospho-n-acetylenolpyruvylglucosamine Reductase, domain 2"/>
    <property type="match status" value="1"/>
</dbReference>
<dbReference type="AlphaFoldDB" id="A0A6A4NP44"/>
<keyword evidence="1" id="KW-0472">Membrane</keyword>
<name>A0A6A4NP44_LUPAL</name>
<accession>A0A6A4NP44</accession>
<comment type="caution">
    <text evidence="2">The sequence shown here is derived from an EMBL/GenBank/DDBJ whole genome shotgun (WGS) entry which is preliminary data.</text>
</comment>
<evidence type="ECO:0000313" key="2">
    <source>
        <dbReference type="EMBL" id="KAE9590691.1"/>
    </source>
</evidence>
<dbReference type="InterPro" id="IPR016167">
    <property type="entry name" value="FAD-bd_PCMH_sub1"/>
</dbReference>
<sequence length="118" mass="13417">MRLSIKGVTLSNYFLRKTMLSKSPSLYYYEHISFLLIKIFILIHLNFIHKANSVCNNSTITSIIPPSEILSSLQTLALNGNLSLKDIYHFPPLAVLHPKTVSDISKTIQYFAYDIIIS</sequence>
<evidence type="ECO:0000313" key="3">
    <source>
        <dbReference type="Proteomes" id="UP000447434"/>
    </source>
</evidence>
<keyword evidence="1" id="KW-0812">Transmembrane</keyword>
<reference evidence="3" key="1">
    <citation type="journal article" date="2020" name="Nat. Commun.">
        <title>Genome sequence of the cluster root forming white lupin.</title>
        <authorList>
            <person name="Hufnagel B."/>
            <person name="Marques A."/>
            <person name="Soriano A."/>
            <person name="Marques L."/>
            <person name="Divol F."/>
            <person name="Doumas P."/>
            <person name="Sallet E."/>
            <person name="Mancinotti D."/>
            <person name="Carrere S."/>
            <person name="Marande W."/>
            <person name="Arribat S."/>
            <person name="Keller J."/>
            <person name="Huneau C."/>
            <person name="Blein T."/>
            <person name="Aime D."/>
            <person name="Laguerre M."/>
            <person name="Taylor J."/>
            <person name="Schubert V."/>
            <person name="Nelson M."/>
            <person name="Geu-Flores F."/>
            <person name="Crespi M."/>
            <person name="Gallardo-Guerrero K."/>
            <person name="Delaux P.-M."/>
            <person name="Salse J."/>
            <person name="Berges H."/>
            <person name="Guyot R."/>
            <person name="Gouzy J."/>
            <person name="Peret B."/>
        </authorList>
    </citation>
    <scope>NUCLEOTIDE SEQUENCE [LARGE SCALE GENOMIC DNA]</scope>
    <source>
        <strain evidence="3">cv. Amiga</strain>
    </source>
</reference>
<protein>
    <submittedName>
        <fullName evidence="2">Putative cytokinin dehydrogenase</fullName>
    </submittedName>
</protein>
<dbReference type="Proteomes" id="UP000447434">
    <property type="component" value="Chromosome 20"/>
</dbReference>
<gene>
    <name evidence="2" type="ORF">Lalb_Chr20g0110341</name>
</gene>
<keyword evidence="1" id="KW-1133">Transmembrane helix</keyword>
<organism evidence="2 3">
    <name type="scientific">Lupinus albus</name>
    <name type="common">White lupine</name>
    <name type="synonym">Lupinus termis</name>
    <dbReference type="NCBI Taxonomy" id="3870"/>
    <lineage>
        <taxon>Eukaryota</taxon>
        <taxon>Viridiplantae</taxon>
        <taxon>Streptophyta</taxon>
        <taxon>Embryophyta</taxon>
        <taxon>Tracheophyta</taxon>
        <taxon>Spermatophyta</taxon>
        <taxon>Magnoliopsida</taxon>
        <taxon>eudicotyledons</taxon>
        <taxon>Gunneridae</taxon>
        <taxon>Pentapetalae</taxon>
        <taxon>rosids</taxon>
        <taxon>fabids</taxon>
        <taxon>Fabales</taxon>
        <taxon>Fabaceae</taxon>
        <taxon>Papilionoideae</taxon>
        <taxon>50 kb inversion clade</taxon>
        <taxon>genistoids sensu lato</taxon>
        <taxon>core genistoids</taxon>
        <taxon>Genisteae</taxon>
        <taxon>Lupinus</taxon>
    </lineage>
</organism>
<keyword evidence="3" id="KW-1185">Reference proteome</keyword>
<evidence type="ECO:0000256" key="1">
    <source>
        <dbReference type="SAM" id="Phobius"/>
    </source>
</evidence>
<dbReference type="EMBL" id="WOCE01000020">
    <property type="protein sequence ID" value="KAE9590691.1"/>
    <property type="molecule type" value="Genomic_DNA"/>
</dbReference>